<comment type="similarity">
    <text evidence="1">Belongs to the 'phage' integrase family.</text>
</comment>
<dbReference type="Gene3D" id="1.10.150.130">
    <property type="match status" value="1"/>
</dbReference>
<sequence length="166" mass="19128">MLQPELIFAPQLKWEVAINAFIWSRKVKSLSARTLDYYAFALKQFCQAHECQSPLNCEPHHIAAYITWLQERKVRSTSILSRLRALKAFFNWLKQEGLRSDNPFDHIPMPKPSQPLPRTVTEDHFLATIATLNPSKFSDLRDLTLFVLAYDTGARLSELLNLKLGT</sequence>
<evidence type="ECO:0000256" key="5">
    <source>
        <dbReference type="PROSITE-ProRule" id="PRU01248"/>
    </source>
</evidence>
<dbReference type="Proteomes" id="UP001204798">
    <property type="component" value="Unassembled WGS sequence"/>
</dbReference>
<name>A0ABT2ES49_9BACT</name>
<feature type="domain" description="Tyr recombinase" evidence="6">
    <location>
        <begin position="115"/>
        <end position="166"/>
    </location>
</feature>
<evidence type="ECO:0000313" key="8">
    <source>
        <dbReference type="EMBL" id="MCS3920766.1"/>
    </source>
</evidence>
<evidence type="ECO:0000256" key="3">
    <source>
        <dbReference type="ARBA" id="ARBA00023125"/>
    </source>
</evidence>
<feature type="domain" description="Core-binding (CB)" evidence="7">
    <location>
        <begin position="12"/>
        <end position="94"/>
    </location>
</feature>
<evidence type="ECO:0000259" key="7">
    <source>
        <dbReference type="PROSITE" id="PS51900"/>
    </source>
</evidence>
<reference evidence="8 9" key="1">
    <citation type="submission" date="2022-08" db="EMBL/GenBank/DDBJ databases">
        <title>Bacterial and archaeal communities from various locations to study Microbial Dark Matter (Phase II).</title>
        <authorList>
            <person name="Stepanauskas R."/>
        </authorList>
    </citation>
    <scope>NUCLEOTIDE SEQUENCE [LARGE SCALE GENOMIC DNA]</scope>
    <source>
        <strain evidence="8 9">PD1</strain>
    </source>
</reference>
<dbReference type="SUPFAM" id="SSF56349">
    <property type="entry name" value="DNA breaking-rejoining enzymes"/>
    <property type="match status" value="1"/>
</dbReference>
<dbReference type="InterPro" id="IPR010998">
    <property type="entry name" value="Integrase_recombinase_N"/>
</dbReference>
<dbReference type="PANTHER" id="PTHR30349">
    <property type="entry name" value="PHAGE INTEGRASE-RELATED"/>
    <property type="match status" value="1"/>
</dbReference>
<dbReference type="Pfam" id="PF13495">
    <property type="entry name" value="Phage_int_SAM_4"/>
    <property type="match status" value="1"/>
</dbReference>
<keyword evidence="2" id="KW-0229">DNA integration</keyword>
<evidence type="ECO:0000313" key="9">
    <source>
        <dbReference type="Proteomes" id="UP001204798"/>
    </source>
</evidence>
<evidence type="ECO:0000256" key="1">
    <source>
        <dbReference type="ARBA" id="ARBA00008857"/>
    </source>
</evidence>
<keyword evidence="3 5" id="KW-0238">DNA-binding</keyword>
<dbReference type="InterPro" id="IPR050090">
    <property type="entry name" value="Tyrosine_recombinase_XerCD"/>
</dbReference>
<proteinExistence type="inferred from homology"/>
<dbReference type="InterPro" id="IPR044068">
    <property type="entry name" value="CB"/>
</dbReference>
<dbReference type="InterPro" id="IPR013762">
    <property type="entry name" value="Integrase-like_cat_sf"/>
</dbReference>
<dbReference type="RefSeq" id="WP_259100884.1">
    <property type="nucleotide sequence ID" value="NZ_CP130454.1"/>
</dbReference>
<comment type="caution">
    <text evidence="8">The sequence shown here is derived from an EMBL/GenBank/DDBJ whole genome shotgun (WGS) entry which is preliminary data.</text>
</comment>
<dbReference type="Gene3D" id="1.10.443.10">
    <property type="entry name" value="Intergrase catalytic core"/>
    <property type="match status" value="1"/>
</dbReference>
<keyword evidence="4" id="KW-0233">DNA recombination</keyword>
<dbReference type="InterPro" id="IPR002104">
    <property type="entry name" value="Integrase_catalytic"/>
</dbReference>
<organism evidence="8 9">
    <name type="scientific">Candidatus Fervidibacter sacchari</name>
    <dbReference type="NCBI Taxonomy" id="1448929"/>
    <lineage>
        <taxon>Bacteria</taxon>
        <taxon>Candidatus Fervidibacterota</taxon>
        <taxon>Candidatus Fervidibacter</taxon>
    </lineage>
</organism>
<dbReference type="InterPro" id="IPR011010">
    <property type="entry name" value="DNA_brk_join_enz"/>
</dbReference>
<accession>A0ABT2ES49</accession>
<keyword evidence="9" id="KW-1185">Reference proteome</keyword>
<evidence type="ECO:0000259" key="6">
    <source>
        <dbReference type="PROSITE" id="PS51898"/>
    </source>
</evidence>
<gene>
    <name evidence="8" type="ORF">M2350_003203</name>
</gene>
<dbReference type="PROSITE" id="PS51898">
    <property type="entry name" value="TYR_RECOMBINASE"/>
    <property type="match status" value="1"/>
</dbReference>
<evidence type="ECO:0000256" key="4">
    <source>
        <dbReference type="ARBA" id="ARBA00023172"/>
    </source>
</evidence>
<dbReference type="PROSITE" id="PS51900">
    <property type="entry name" value="CB"/>
    <property type="match status" value="1"/>
</dbReference>
<evidence type="ECO:0000256" key="2">
    <source>
        <dbReference type="ARBA" id="ARBA00022908"/>
    </source>
</evidence>
<dbReference type="PANTHER" id="PTHR30349:SF41">
    <property type="entry name" value="INTEGRASE_RECOMBINASE PROTEIN MJ0367-RELATED"/>
    <property type="match status" value="1"/>
</dbReference>
<dbReference type="InterPro" id="IPR004107">
    <property type="entry name" value="Integrase_SAM-like_N"/>
</dbReference>
<dbReference type="EMBL" id="JANUCP010000007">
    <property type="protein sequence ID" value="MCS3920766.1"/>
    <property type="molecule type" value="Genomic_DNA"/>
</dbReference>
<protein>
    <submittedName>
        <fullName evidence="8">Site-specific recombinase XerD</fullName>
    </submittedName>
</protein>